<dbReference type="Pfam" id="PF01636">
    <property type="entry name" value="APH"/>
    <property type="match status" value="1"/>
</dbReference>
<dbReference type="SUPFAM" id="SSF56112">
    <property type="entry name" value="Protein kinase-like (PK-like)"/>
    <property type="match status" value="1"/>
</dbReference>
<dbReference type="PANTHER" id="PTHR21310">
    <property type="entry name" value="AMINOGLYCOSIDE PHOSPHOTRANSFERASE-RELATED-RELATED"/>
    <property type="match status" value="1"/>
</dbReference>
<gene>
    <name evidence="2" type="ORF">B0T22DRAFT_528957</name>
</gene>
<comment type="caution">
    <text evidence="2">The sequence shown here is derived from an EMBL/GenBank/DDBJ whole genome shotgun (WGS) entry which is preliminary data.</text>
</comment>
<name>A0AAE0XD36_9PEZI</name>
<dbReference type="PANTHER" id="PTHR21310:SF55">
    <property type="entry name" value="AMINOGLYCOSIDE PHOSPHOTRANSFERASE DOMAIN-CONTAINING PROTEIN"/>
    <property type="match status" value="1"/>
</dbReference>
<dbReference type="Gene3D" id="3.90.1200.10">
    <property type="match status" value="1"/>
</dbReference>
<dbReference type="InterPro" id="IPR011009">
    <property type="entry name" value="Kinase-like_dom_sf"/>
</dbReference>
<keyword evidence="3" id="KW-1185">Reference proteome</keyword>
<protein>
    <recommendedName>
        <fullName evidence="1">Aminoglycoside phosphotransferase domain-containing protein</fullName>
    </recommendedName>
</protein>
<evidence type="ECO:0000313" key="3">
    <source>
        <dbReference type="Proteomes" id="UP001270362"/>
    </source>
</evidence>
<evidence type="ECO:0000313" key="2">
    <source>
        <dbReference type="EMBL" id="KAK3690429.1"/>
    </source>
</evidence>
<dbReference type="Proteomes" id="UP001270362">
    <property type="component" value="Unassembled WGS sequence"/>
</dbReference>
<sequence>MNPYITDPTRIPATDRFAAEPLHVMSTTSEGLAYLASVLDLCDTSVRIYENPDGGRDVFALGGVIVKSSHLNYHIELTRDYSYADANEVAATAIARAALQGIRVSQIFFASKLNGQAVLVQERIPGVGLNVAWDYLSPAQEVSFKQQTRELLRQMHKVHPLAGCTARSYVVPDPDPIIHASDKIDPDMSFMHNDFSLSNTIVYDDRIVGLVDWEMAGFFGWEMAGFFGWKTAAEVHAKLRTPQAGNYAHLGLPAQQLADILFWNDLYEIEP</sequence>
<reference evidence="2" key="2">
    <citation type="submission" date="2023-06" db="EMBL/GenBank/DDBJ databases">
        <authorList>
            <consortium name="Lawrence Berkeley National Laboratory"/>
            <person name="Haridas S."/>
            <person name="Hensen N."/>
            <person name="Bonometti L."/>
            <person name="Westerberg I."/>
            <person name="Brannstrom I.O."/>
            <person name="Guillou S."/>
            <person name="Cros-Aarteil S."/>
            <person name="Calhoun S."/>
            <person name="Kuo A."/>
            <person name="Mondo S."/>
            <person name="Pangilinan J."/>
            <person name="Riley R."/>
            <person name="Labutti K."/>
            <person name="Andreopoulos B."/>
            <person name="Lipzen A."/>
            <person name="Chen C."/>
            <person name="Yanf M."/>
            <person name="Daum C."/>
            <person name="Ng V."/>
            <person name="Clum A."/>
            <person name="Steindorff A."/>
            <person name="Ohm R."/>
            <person name="Martin F."/>
            <person name="Silar P."/>
            <person name="Natvig D."/>
            <person name="Lalanne C."/>
            <person name="Gautier V."/>
            <person name="Ament-Velasquez S.L."/>
            <person name="Kruys A."/>
            <person name="Hutchinson M.I."/>
            <person name="Powell A.J."/>
            <person name="Barry K."/>
            <person name="Miller A.N."/>
            <person name="Grigoriev I.V."/>
            <person name="Debuchy R."/>
            <person name="Gladieux P."/>
            <person name="Thoren M.H."/>
            <person name="Johannesson H."/>
        </authorList>
    </citation>
    <scope>NUCLEOTIDE SEQUENCE</scope>
    <source>
        <strain evidence="2">CBS 314.62</strain>
    </source>
</reference>
<reference evidence="2" key="1">
    <citation type="journal article" date="2023" name="Mol. Phylogenet. Evol.">
        <title>Genome-scale phylogeny and comparative genomics of the fungal order Sordariales.</title>
        <authorList>
            <person name="Hensen N."/>
            <person name="Bonometti L."/>
            <person name="Westerberg I."/>
            <person name="Brannstrom I.O."/>
            <person name="Guillou S."/>
            <person name="Cros-Aarteil S."/>
            <person name="Calhoun S."/>
            <person name="Haridas S."/>
            <person name="Kuo A."/>
            <person name="Mondo S."/>
            <person name="Pangilinan J."/>
            <person name="Riley R."/>
            <person name="LaButti K."/>
            <person name="Andreopoulos B."/>
            <person name="Lipzen A."/>
            <person name="Chen C."/>
            <person name="Yan M."/>
            <person name="Daum C."/>
            <person name="Ng V."/>
            <person name="Clum A."/>
            <person name="Steindorff A."/>
            <person name="Ohm R.A."/>
            <person name="Martin F."/>
            <person name="Silar P."/>
            <person name="Natvig D.O."/>
            <person name="Lalanne C."/>
            <person name="Gautier V."/>
            <person name="Ament-Velasquez S.L."/>
            <person name="Kruys A."/>
            <person name="Hutchinson M.I."/>
            <person name="Powell A.J."/>
            <person name="Barry K."/>
            <person name="Miller A.N."/>
            <person name="Grigoriev I.V."/>
            <person name="Debuchy R."/>
            <person name="Gladieux P."/>
            <person name="Hiltunen Thoren M."/>
            <person name="Johannesson H."/>
        </authorList>
    </citation>
    <scope>NUCLEOTIDE SEQUENCE</scope>
    <source>
        <strain evidence="2">CBS 314.62</strain>
    </source>
</reference>
<dbReference type="EMBL" id="JAULSO010000002">
    <property type="protein sequence ID" value="KAK3690429.1"/>
    <property type="molecule type" value="Genomic_DNA"/>
</dbReference>
<organism evidence="2 3">
    <name type="scientific">Podospora appendiculata</name>
    <dbReference type="NCBI Taxonomy" id="314037"/>
    <lineage>
        <taxon>Eukaryota</taxon>
        <taxon>Fungi</taxon>
        <taxon>Dikarya</taxon>
        <taxon>Ascomycota</taxon>
        <taxon>Pezizomycotina</taxon>
        <taxon>Sordariomycetes</taxon>
        <taxon>Sordariomycetidae</taxon>
        <taxon>Sordariales</taxon>
        <taxon>Podosporaceae</taxon>
        <taxon>Podospora</taxon>
    </lineage>
</organism>
<dbReference type="InterPro" id="IPR002575">
    <property type="entry name" value="Aminoglycoside_PTrfase"/>
</dbReference>
<dbReference type="AlphaFoldDB" id="A0AAE0XD36"/>
<evidence type="ECO:0000259" key="1">
    <source>
        <dbReference type="Pfam" id="PF01636"/>
    </source>
</evidence>
<dbReference type="InterPro" id="IPR051678">
    <property type="entry name" value="AGP_Transferase"/>
</dbReference>
<accession>A0AAE0XD36</accession>
<feature type="domain" description="Aminoglycoside phosphotransferase" evidence="1">
    <location>
        <begin position="186"/>
        <end position="217"/>
    </location>
</feature>
<proteinExistence type="predicted"/>